<keyword evidence="2" id="KW-1133">Transmembrane helix</keyword>
<dbReference type="KEGG" id="ccoe:CETAM_09665"/>
<evidence type="ECO:0000313" key="3">
    <source>
        <dbReference type="EMBL" id="QGU05182.1"/>
    </source>
</evidence>
<sequence length="260" mass="26978">MAPHSQPPVEKQKNTLATVALITAAIGFIFACIPGALIVGWILLPISFILAIVSLFMKGRKGFGVAALIISIVGTIVAVLVFMFAVGSAIDESFSGGEISAEQPVEGEAQAFVAGQDGVGTRPNPYPIGTAITQGDWTVTVNGTTLDATEAVLAANMFNDPPAEGNVYLMANITATYNGDDQQGETPWVTLQYVTGGGNTVSSSDSMIVEPESFDSLSPLYPGASTTGNIAFEVDAATANEGVYALSPSMFGDRIFVSVQ</sequence>
<gene>
    <name evidence="3" type="ORF">CETAM_09665</name>
</gene>
<dbReference type="AlphaFoldDB" id="A0A6B8VIK8"/>
<keyword evidence="4" id="KW-1185">Reference proteome</keyword>
<dbReference type="Gene3D" id="2.60.40.1240">
    <property type="match status" value="1"/>
</dbReference>
<keyword evidence="2" id="KW-0472">Membrane</keyword>
<keyword evidence="2" id="KW-0812">Transmembrane</keyword>
<dbReference type="InterPro" id="IPR029050">
    <property type="entry name" value="Immunoprotect_excell_Ig-like"/>
</dbReference>
<accession>A0A6B8VIK8</accession>
<evidence type="ECO:0000256" key="2">
    <source>
        <dbReference type="SAM" id="Phobius"/>
    </source>
</evidence>
<evidence type="ECO:0000256" key="1">
    <source>
        <dbReference type="ARBA" id="ARBA00022729"/>
    </source>
</evidence>
<name>A0A6B8VIK8_9CORY</name>
<dbReference type="Proteomes" id="UP000425178">
    <property type="component" value="Chromosome"/>
</dbReference>
<keyword evidence="1" id="KW-0732">Signal</keyword>
<protein>
    <submittedName>
        <fullName evidence="3">Telomeric repeat-binding factor 2</fullName>
    </submittedName>
</protein>
<feature type="transmembrane region" description="Helical" evidence="2">
    <location>
        <begin position="65"/>
        <end position="86"/>
    </location>
</feature>
<feature type="transmembrane region" description="Helical" evidence="2">
    <location>
        <begin position="20"/>
        <end position="53"/>
    </location>
</feature>
<dbReference type="EMBL" id="CP046453">
    <property type="protein sequence ID" value="QGU05182.1"/>
    <property type="molecule type" value="Genomic_DNA"/>
</dbReference>
<evidence type="ECO:0000313" key="4">
    <source>
        <dbReference type="Proteomes" id="UP000425178"/>
    </source>
</evidence>
<reference evidence="3 4" key="1">
    <citation type="journal article" date="2021" name="Int. J. Syst. Evol. Microbiol.">
        <title>Classification of three corynebacterial strains isolated from a small paddock in North Rhine-Westphalia: proposal of &lt;i&gt;Corynebacterium kalinowskii&lt;/i&gt; sp. nov., &lt;i&gt;Corynebacterium comes&lt;/i&gt; sp. nov. and &lt;i&gt;Corynebacterium occultum&lt;/i&gt; sp. nov.</title>
        <authorList>
            <person name="Schaffert L."/>
            <person name="Ruwe M."/>
            <person name="Milse J."/>
            <person name="Hanuschka K."/>
            <person name="Ortseifen V."/>
            <person name="Droste J."/>
            <person name="Brandt D."/>
            <person name="Schl L."/>
            <person name="Kutter Y."/>
            <person name="Vinke S."/>
            <person name="Vieh P."/>
            <person name="Jacob L."/>
            <person name="L N.C."/>
            <person name="Schulte-Berndt E."/>
            <person name="Hain C."/>
            <person name="Linder M."/>
            <person name="Schmidt P."/>
            <person name="Wollenschl L."/>
            <person name="Luttermann T."/>
            <person name="Thieme E."/>
            <person name="Hassa J."/>
            <person name="Haak M."/>
            <person name="Wittchen M."/>
            <person name="Mentz A."/>
            <person name="Persicke M."/>
            <person name="Busche T."/>
            <person name="R C."/>
        </authorList>
    </citation>
    <scope>NUCLEOTIDE SEQUENCE [LARGE SCALE GENOMIC DNA]</scope>
    <source>
        <strain evidence="3 4">2019</strain>
    </source>
</reference>
<proteinExistence type="predicted"/>
<organism evidence="3 4">
    <name type="scientific">Corynebacterium comes</name>
    <dbReference type="NCBI Taxonomy" id="2675218"/>
    <lineage>
        <taxon>Bacteria</taxon>
        <taxon>Bacillati</taxon>
        <taxon>Actinomycetota</taxon>
        <taxon>Actinomycetes</taxon>
        <taxon>Mycobacteriales</taxon>
        <taxon>Corynebacteriaceae</taxon>
        <taxon>Corynebacterium</taxon>
    </lineage>
</organism>